<sequence length="655" mass="75412">MSTNNSNFNFEWKSSSTPTKKETDDQEYNILLLGVTGSGKSTFINSAYNYLKYSSLEEAIAKGDINKMFIIPTKINMTDSKSINYSFSINGSSMIQTNNEIGNKSNENGKSMVDNNEMNPDQIKIGESVTRVPKKYPLIYNGRLYNLIDTCGIGDTRGIQQDSINFELILSQISQLKYLHGICIFMKPNDSRSTILYKWCLSELLTKLHHSAKDNIMFCFPNSRGTFFRSGDSQLTLKNYLQQLKLDLNIDIENSNNCNFTNRSLESREFYFDNDALHFLAVKSQGGHFDQTEQAQYHYSWTKSSVSLKRLLTKIQSMPPHDVRNTISINYAREMISQLAKPMSVCLKNINDNLNEINKHKKKLRKSLHQVSLNQQQQNQNQNNITIGSTDLSVVNDLISKELQESLFIPIIQVTSMPLSRPKAVCINSFCIEKEKYKLSRQIEFPSSSSSSDSNDDNDDSNSTNKIRFCCENCFGGLLGNLYLCFSYDVNGKCKSCYKSNGSLCHHSDHIIIKSIESNNPIKNQPLQQHQSNDSFENIKENTNQLIKQLKERKKLYEKEFQEISNASVHFSLFLSKNSLIQVNNEYENFINLQISNEKSQDSIKILVKHLQDYKIQVDSQRKAIESELNYFFIFSKEKKKKKKKKRVIFVFFFF</sequence>
<dbReference type="KEGG" id="ddi:DDB_G0268946"/>
<organism evidence="3 4">
    <name type="scientific">Dictyostelium discoideum</name>
    <name type="common">Social amoeba</name>
    <dbReference type="NCBI Taxonomy" id="44689"/>
    <lineage>
        <taxon>Eukaryota</taxon>
        <taxon>Amoebozoa</taxon>
        <taxon>Evosea</taxon>
        <taxon>Eumycetozoa</taxon>
        <taxon>Dictyostelia</taxon>
        <taxon>Dictyosteliales</taxon>
        <taxon>Dictyosteliaceae</taxon>
        <taxon>Dictyostelium</taxon>
    </lineage>
</organism>
<comment type="caution">
    <text evidence="3">The sequence shown here is derived from an EMBL/GenBank/DDBJ whole genome shotgun (WGS) entry which is preliminary data.</text>
</comment>
<dbReference type="AlphaFoldDB" id="Q55EY0"/>
<dbReference type="HOGENOM" id="CLU_025363_0_0_1"/>
<feature type="coiled-coil region" evidence="1">
    <location>
        <begin position="533"/>
        <end position="567"/>
    </location>
</feature>
<dbReference type="InParanoid" id="Q55EY0"/>
<dbReference type="GeneID" id="8616575"/>
<dbReference type="VEuPathDB" id="AmoebaDB:DDB_G0268946"/>
<evidence type="ECO:0000313" key="3">
    <source>
        <dbReference type="EMBL" id="EAL73062.1"/>
    </source>
</evidence>
<protein>
    <recommendedName>
        <fullName evidence="5">G domain-containing protein</fullName>
    </recommendedName>
</protein>
<dbReference type="PaxDb" id="44689-DDB0202300"/>
<dbReference type="EMBL" id="AAFI02000004">
    <property type="protein sequence ID" value="EAL73062.1"/>
    <property type="molecule type" value="Genomic_DNA"/>
</dbReference>
<feature type="region of interest" description="Disordered" evidence="2">
    <location>
        <begin position="1"/>
        <end position="21"/>
    </location>
</feature>
<dbReference type="Gene3D" id="3.40.50.300">
    <property type="entry name" value="P-loop containing nucleotide triphosphate hydrolases"/>
    <property type="match status" value="1"/>
</dbReference>
<keyword evidence="1" id="KW-0175">Coiled coil</keyword>
<dbReference type="OMA" id="FMKPNDS"/>
<dbReference type="Proteomes" id="UP000002195">
    <property type="component" value="Unassembled WGS sequence"/>
</dbReference>
<accession>Q55EY0</accession>
<dbReference type="SUPFAM" id="SSF52540">
    <property type="entry name" value="P-loop containing nucleoside triphosphate hydrolases"/>
    <property type="match status" value="1"/>
</dbReference>
<dbReference type="PANTHER" id="PTHR32046">
    <property type="entry name" value="G DOMAIN-CONTAINING PROTEIN"/>
    <property type="match status" value="1"/>
</dbReference>
<reference evidence="3 4" key="1">
    <citation type="journal article" date="2005" name="Nature">
        <title>The genome of the social amoeba Dictyostelium discoideum.</title>
        <authorList>
            <consortium name="The Dictyostelium discoideum Sequencing Consortium"/>
            <person name="Eichinger L."/>
            <person name="Pachebat J.A."/>
            <person name="Glockner G."/>
            <person name="Rajandream M.A."/>
            <person name="Sucgang R."/>
            <person name="Berriman M."/>
            <person name="Song J."/>
            <person name="Olsen R."/>
            <person name="Szafranski K."/>
            <person name="Xu Q."/>
            <person name="Tunggal B."/>
            <person name="Kummerfeld S."/>
            <person name="Madera M."/>
            <person name="Konfortov B.A."/>
            <person name="Rivero F."/>
            <person name="Bankier A.T."/>
            <person name="Lehmann R."/>
            <person name="Hamlin N."/>
            <person name="Davies R."/>
            <person name="Gaudet P."/>
            <person name="Fey P."/>
            <person name="Pilcher K."/>
            <person name="Chen G."/>
            <person name="Saunders D."/>
            <person name="Sodergren E."/>
            <person name="Davis P."/>
            <person name="Kerhornou A."/>
            <person name="Nie X."/>
            <person name="Hall N."/>
            <person name="Anjard C."/>
            <person name="Hemphill L."/>
            <person name="Bason N."/>
            <person name="Farbrother P."/>
            <person name="Desany B."/>
            <person name="Just E."/>
            <person name="Morio T."/>
            <person name="Rost R."/>
            <person name="Churcher C."/>
            <person name="Cooper J."/>
            <person name="Haydock S."/>
            <person name="van Driessche N."/>
            <person name="Cronin A."/>
            <person name="Goodhead I."/>
            <person name="Muzny D."/>
            <person name="Mourier T."/>
            <person name="Pain A."/>
            <person name="Lu M."/>
            <person name="Harper D."/>
            <person name="Lindsay R."/>
            <person name="Hauser H."/>
            <person name="James K."/>
            <person name="Quiles M."/>
            <person name="Madan Babu M."/>
            <person name="Saito T."/>
            <person name="Buchrieser C."/>
            <person name="Wardroper A."/>
            <person name="Felder M."/>
            <person name="Thangavelu M."/>
            <person name="Johnson D."/>
            <person name="Knights A."/>
            <person name="Loulseged H."/>
            <person name="Mungall K."/>
            <person name="Oliver K."/>
            <person name="Price C."/>
            <person name="Quail M.A."/>
            <person name="Urushihara H."/>
            <person name="Hernandez J."/>
            <person name="Rabbinowitsch E."/>
            <person name="Steffen D."/>
            <person name="Sanders M."/>
            <person name="Ma J."/>
            <person name="Kohara Y."/>
            <person name="Sharp S."/>
            <person name="Simmonds M."/>
            <person name="Spiegler S."/>
            <person name="Tivey A."/>
            <person name="Sugano S."/>
            <person name="White B."/>
            <person name="Walker D."/>
            <person name="Woodward J."/>
            <person name="Winckler T."/>
            <person name="Tanaka Y."/>
            <person name="Shaulsky G."/>
            <person name="Schleicher M."/>
            <person name="Weinstock G."/>
            <person name="Rosenthal A."/>
            <person name="Cox E.C."/>
            <person name="Chisholm R.L."/>
            <person name="Gibbs R."/>
            <person name="Loomis W.F."/>
            <person name="Platzer M."/>
            <person name="Kay R.R."/>
            <person name="Williams J."/>
            <person name="Dear P.H."/>
            <person name="Noegel A.A."/>
            <person name="Barrell B."/>
            <person name="Kuspa A."/>
        </authorList>
    </citation>
    <scope>NUCLEOTIDE SEQUENCE [LARGE SCALE GENOMIC DNA]</scope>
    <source>
        <strain evidence="3 4">AX4</strain>
    </source>
</reference>
<evidence type="ECO:0000256" key="2">
    <source>
        <dbReference type="SAM" id="MobiDB-lite"/>
    </source>
</evidence>
<dbReference type="dictyBase" id="DDB_G0268946"/>
<dbReference type="InterPro" id="IPR027417">
    <property type="entry name" value="P-loop_NTPase"/>
</dbReference>
<evidence type="ECO:0008006" key="5">
    <source>
        <dbReference type="Google" id="ProtNLM"/>
    </source>
</evidence>
<evidence type="ECO:0000313" key="4">
    <source>
        <dbReference type="Proteomes" id="UP000002195"/>
    </source>
</evidence>
<keyword evidence="4" id="KW-1185">Reference proteome</keyword>
<dbReference type="eggNOG" id="ENOG502RFW7">
    <property type="taxonomic scope" value="Eukaryota"/>
</dbReference>
<proteinExistence type="predicted"/>
<name>Q55EY0_DICDI</name>
<dbReference type="PANTHER" id="PTHR32046:SF6">
    <property type="entry name" value="G DOMAIN-CONTAINING PROTEIN"/>
    <property type="match status" value="1"/>
</dbReference>
<feature type="compositionally biased region" description="Polar residues" evidence="2">
    <location>
        <begin position="1"/>
        <end position="18"/>
    </location>
</feature>
<evidence type="ECO:0000256" key="1">
    <source>
        <dbReference type="SAM" id="Coils"/>
    </source>
</evidence>
<dbReference type="PhylomeDB" id="Q55EY0"/>
<dbReference type="RefSeq" id="XP_646890.1">
    <property type="nucleotide sequence ID" value="XM_641798.1"/>
</dbReference>
<gene>
    <name evidence="3" type="ORF">DDB_G0268946</name>
</gene>